<feature type="compositionally biased region" description="Basic and acidic residues" evidence="1">
    <location>
        <begin position="76"/>
        <end position="89"/>
    </location>
</feature>
<feature type="region of interest" description="Disordered" evidence="1">
    <location>
        <begin position="155"/>
        <end position="179"/>
    </location>
</feature>
<evidence type="ECO:0000313" key="2">
    <source>
        <dbReference type="EMBL" id="KEZ40987.1"/>
    </source>
</evidence>
<dbReference type="Pfam" id="PF11709">
    <property type="entry name" value="Mit_ribos_Mrp51"/>
    <property type="match status" value="1"/>
</dbReference>
<comment type="caution">
    <text evidence="2">The sequence shown here is derived from an EMBL/GenBank/DDBJ whole genome shotgun (WGS) entry which is preliminary data.</text>
</comment>
<dbReference type="PANTHER" id="PTHR28058">
    <property type="entry name" value="37S RIBOSOMAL PROTEIN MRP51, MITOCHONDRIAL"/>
    <property type="match status" value="1"/>
</dbReference>
<keyword evidence="3" id="KW-1185">Reference proteome</keyword>
<dbReference type="HOGENOM" id="CLU_024465_0_0_1"/>
<dbReference type="VEuPathDB" id="FungiDB:SAPIO_CDS7007"/>
<protein>
    <submittedName>
        <fullName evidence="2">Uncharacterized protein</fullName>
    </submittedName>
</protein>
<dbReference type="GO" id="GO:0070124">
    <property type="term" value="P:mitochondrial translational initiation"/>
    <property type="evidence" value="ECO:0007669"/>
    <property type="project" value="TreeGrafter"/>
</dbReference>
<dbReference type="GO" id="GO:0005763">
    <property type="term" value="C:mitochondrial small ribosomal subunit"/>
    <property type="evidence" value="ECO:0007669"/>
    <property type="project" value="TreeGrafter"/>
</dbReference>
<feature type="compositionally biased region" description="Basic and acidic residues" evidence="1">
    <location>
        <begin position="383"/>
        <end position="397"/>
    </location>
</feature>
<dbReference type="PANTHER" id="PTHR28058:SF1">
    <property type="entry name" value="SMALL RIBOSOMAL SUBUNIT PROTEIN BS1M"/>
    <property type="match status" value="1"/>
</dbReference>
<accession>A0A084G0X5</accession>
<feature type="region of interest" description="Disordered" evidence="1">
    <location>
        <begin position="75"/>
        <end position="108"/>
    </location>
</feature>
<feature type="region of interest" description="Disordered" evidence="1">
    <location>
        <begin position="372"/>
        <end position="423"/>
    </location>
</feature>
<name>A0A084G0X5_PSEDA</name>
<dbReference type="GO" id="GO:0003735">
    <property type="term" value="F:structural constituent of ribosome"/>
    <property type="evidence" value="ECO:0007669"/>
    <property type="project" value="TreeGrafter"/>
</dbReference>
<organism evidence="2 3">
    <name type="scientific">Pseudallescheria apiosperma</name>
    <name type="common">Scedosporium apiospermum</name>
    <dbReference type="NCBI Taxonomy" id="563466"/>
    <lineage>
        <taxon>Eukaryota</taxon>
        <taxon>Fungi</taxon>
        <taxon>Dikarya</taxon>
        <taxon>Ascomycota</taxon>
        <taxon>Pezizomycotina</taxon>
        <taxon>Sordariomycetes</taxon>
        <taxon>Hypocreomycetidae</taxon>
        <taxon>Microascales</taxon>
        <taxon>Microascaceae</taxon>
        <taxon>Scedosporium</taxon>
    </lineage>
</organism>
<dbReference type="RefSeq" id="XP_016640786.1">
    <property type="nucleotide sequence ID" value="XM_016788959.1"/>
</dbReference>
<gene>
    <name evidence="2" type="ORF">SAPIO_CDS7007</name>
</gene>
<dbReference type="OMA" id="NADNTHE"/>
<evidence type="ECO:0000256" key="1">
    <source>
        <dbReference type="SAM" id="MobiDB-lite"/>
    </source>
</evidence>
<dbReference type="InterPro" id="IPR016712">
    <property type="entry name" value="Rbsml_bS1m-like"/>
</dbReference>
<dbReference type="OrthoDB" id="3913595at2759"/>
<dbReference type="EMBL" id="JOWA01000110">
    <property type="protein sequence ID" value="KEZ40987.1"/>
    <property type="molecule type" value="Genomic_DNA"/>
</dbReference>
<sequence length="423" mass="46875">MAARPSRGASLLRTSRDWGLKRPLPLRQTTKSSTPVVRVKQVDSIESVTDYASASDHALTVEKFHEMNIAVSTPVLRHEKQKEGKRSVFEDASDQTTPQSTADGNANSKRWQFAGPWLASMSEEQFNNYIKKRVRSRRAEFREFLRQRRADELSHAASQKALDQGEAPPPRTSSSDISDSDLTDYIRSLRADRSTLYWLVSQFLDLAPIAPPQSSTNVWANGVNGSLHPVNPYAQEGPPVCHPSAGISYLRTSAFVENHALYGPQKQHSPVLSRILTPQRGPEGPKLGIGGFVANVPPGSTSFIHRFRDYDARNKVQGLSVFDPSIPGGASVYLIPQAARVLWNGSVVIKVDEATAETQLVKKELSGNAEIYMEPRRAPASHEPSKGRDNRVQRLLEPRQANKRPYFGDRSVLGSSKSYGLRP</sequence>
<dbReference type="GeneID" id="27726079"/>
<feature type="compositionally biased region" description="Polar residues" evidence="1">
    <location>
        <begin position="94"/>
        <end position="108"/>
    </location>
</feature>
<evidence type="ECO:0000313" key="3">
    <source>
        <dbReference type="Proteomes" id="UP000028545"/>
    </source>
</evidence>
<feature type="region of interest" description="Disordered" evidence="1">
    <location>
        <begin position="1"/>
        <end position="34"/>
    </location>
</feature>
<dbReference type="KEGG" id="sapo:SAPIO_CDS7007"/>
<proteinExistence type="predicted"/>
<reference evidence="2 3" key="1">
    <citation type="journal article" date="2014" name="Genome Announc.">
        <title>Draft genome sequence of the pathogenic fungus Scedosporium apiospermum.</title>
        <authorList>
            <person name="Vandeputte P."/>
            <person name="Ghamrawi S."/>
            <person name="Rechenmann M."/>
            <person name="Iltis A."/>
            <person name="Giraud S."/>
            <person name="Fleury M."/>
            <person name="Thornton C."/>
            <person name="Delhaes L."/>
            <person name="Meyer W."/>
            <person name="Papon N."/>
            <person name="Bouchara J.P."/>
        </authorList>
    </citation>
    <scope>NUCLEOTIDE SEQUENCE [LARGE SCALE GENOMIC DNA]</scope>
    <source>
        <strain evidence="2 3">IHEM 14462</strain>
    </source>
</reference>
<feature type="compositionally biased region" description="Polar residues" evidence="1">
    <location>
        <begin position="413"/>
        <end position="423"/>
    </location>
</feature>
<dbReference type="Proteomes" id="UP000028545">
    <property type="component" value="Unassembled WGS sequence"/>
</dbReference>
<dbReference type="AlphaFoldDB" id="A0A084G0X5"/>